<evidence type="ECO:0000256" key="2">
    <source>
        <dbReference type="ARBA" id="ARBA00001911"/>
    </source>
</evidence>
<evidence type="ECO:0000313" key="13">
    <source>
        <dbReference type="Proteomes" id="UP000032809"/>
    </source>
</evidence>
<dbReference type="SUPFAM" id="SSF51735">
    <property type="entry name" value="NAD(P)-binding Rossmann-fold domains"/>
    <property type="match status" value="1"/>
</dbReference>
<dbReference type="CDD" id="cd05247">
    <property type="entry name" value="UDP_G4E_1_SDR_e"/>
    <property type="match status" value="1"/>
</dbReference>
<dbReference type="PANTHER" id="PTHR43725">
    <property type="entry name" value="UDP-GLUCOSE 4-EPIMERASE"/>
    <property type="match status" value="1"/>
</dbReference>
<evidence type="ECO:0000259" key="11">
    <source>
        <dbReference type="Pfam" id="PF01370"/>
    </source>
</evidence>
<dbReference type="RefSeq" id="WP_045087395.1">
    <property type="nucleotide sequence ID" value="NZ_LN824141.1"/>
</dbReference>
<evidence type="ECO:0000256" key="7">
    <source>
        <dbReference type="ARBA" id="ARBA00023027"/>
    </source>
</evidence>
<keyword evidence="8 10" id="KW-0413">Isomerase</keyword>
<evidence type="ECO:0000256" key="10">
    <source>
        <dbReference type="RuleBase" id="RU366046"/>
    </source>
</evidence>
<protein>
    <recommendedName>
        <fullName evidence="6 10">UDP-glucose 4-epimerase</fullName>
        <ecNumber evidence="5 10">5.1.3.2</ecNumber>
    </recommendedName>
</protein>
<comment type="similarity">
    <text evidence="4 10">Belongs to the NAD(P)-dependent epimerase/dehydratase family.</text>
</comment>
<dbReference type="STRING" id="1006576.DTL3_0519"/>
<dbReference type="OrthoDB" id="9811743at2"/>
<evidence type="ECO:0000256" key="3">
    <source>
        <dbReference type="ARBA" id="ARBA00004947"/>
    </source>
</evidence>
<comment type="pathway">
    <text evidence="3 10">Carbohydrate metabolism; galactose metabolism.</text>
</comment>
<dbReference type="NCBIfam" id="TIGR01179">
    <property type="entry name" value="galE"/>
    <property type="match status" value="1"/>
</dbReference>
<organism evidence="12 13">
    <name type="scientific">Defluviitoga tunisiensis</name>
    <dbReference type="NCBI Taxonomy" id="1006576"/>
    <lineage>
        <taxon>Bacteria</taxon>
        <taxon>Thermotogati</taxon>
        <taxon>Thermotogota</taxon>
        <taxon>Thermotogae</taxon>
        <taxon>Petrotogales</taxon>
        <taxon>Petrotogaceae</taxon>
        <taxon>Defluviitoga</taxon>
    </lineage>
</organism>
<dbReference type="PATRIC" id="fig|1006576.9.peg.508"/>
<dbReference type="EMBL" id="LN824141">
    <property type="protein sequence ID" value="CEP77840.1"/>
    <property type="molecule type" value="Genomic_DNA"/>
</dbReference>
<dbReference type="Gene3D" id="3.40.50.720">
    <property type="entry name" value="NAD(P)-binding Rossmann-like Domain"/>
    <property type="match status" value="1"/>
</dbReference>
<evidence type="ECO:0000313" key="12">
    <source>
        <dbReference type="EMBL" id="CEP77840.1"/>
    </source>
</evidence>
<comment type="subunit">
    <text evidence="10">Homodimer.</text>
</comment>
<gene>
    <name evidence="12" type="primary">galE3</name>
    <name evidence="12" type="ORF">DTL3_0519</name>
</gene>
<comment type="catalytic activity">
    <reaction evidence="1 10">
        <text>UDP-alpha-D-glucose = UDP-alpha-D-galactose</text>
        <dbReference type="Rhea" id="RHEA:22168"/>
        <dbReference type="ChEBI" id="CHEBI:58885"/>
        <dbReference type="ChEBI" id="CHEBI:66914"/>
        <dbReference type="EC" id="5.1.3.2"/>
    </reaction>
</comment>
<feature type="domain" description="NAD-dependent epimerase/dehydratase" evidence="11">
    <location>
        <begin position="2"/>
        <end position="250"/>
    </location>
</feature>
<keyword evidence="13" id="KW-1185">Reference proteome</keyword>
<dbReference type="HOGENOM" id="CLU_007383_1_10_0"/>
<proteinExistence type="inferred from homology"/>
<dbReference type="UniPathway" id="UPA00214"/>
<evidence type="ECO:0000256" key="5">
    <source>
        <dbReference type="ARBA" id="ARBA00013189"/>
    </source>
</evidence>
<dbReference type="InterPro" id="IPR001509">
    <property type="entry name" value="Epimerase_deHydtase"/>
</dbReference>
<accession>A0A0C7P0T1</accession>
<evidence type="ECO:0000256" key="6">
    <source>
        <dbReference type="ARBA" id="ARBA00018569"/>
    </source>
</evidence>
<keyword evidence="7 10" id="KW-0520">NAD</keyword>
<dbReference type="Proteomes" id="UP000032809">
    <property type="component" value="Chromosome I"/>
</dbReference>
<evidence type="ECO:0000256" key="8">
    <source>
        <dbReference type="ARBA" id="ARBA00023235"/>
    </source>
</evidence>
<evidence type="ECO:0000256" key="1">
    <source>
        <dbReference type="ARBA" id="ARBA00000083"/>
    </source>
</evidence>
<dbReference type="Pfam" id="PF01370">
    <property type="entry name" value="Epimerase"/>
    <property type="match status" value="1"/>
</dbReference>
<dbReference type="PANTHER" id="PTHR43725:SF53">
    <property type="entry name" value="UDP-ARABINOSE 4-EPIMERASE 1"/>
    <property type="match status" value="1"/>
</dbReference>
<evidence type="ECO:0000256" key="9">
    <source>
        <dbReference type="ARBA" id="ARBA00023277"/>
    </source>
</evidence>
<evidence type="ECO:0000256" key="4">
    <source>
        <dbReference type="ARBA" id="ARBA00007637"/>
    </source>
</evidence>
<sequence>MILVTGGGGYIGSHLVKKLKEDGEKVIVFDNFERGHKWAVKGVEVVEGDLRNKEDIKKVFNNFDIEEVYHFAAYSLVGESMQDPMKYFKGNVCGTLNLIDVMTENNVRYIVFSSSAAVYGNPEKIPITEDQPKNPTNVYGQSKLMIENVLEWFSRLNKIRYVALRYFNAAGAYYDGSIGEAHDPETHLIPIVLQTALGKREKVYIYGNDYPTKDGTPVRDYIHVMDLIDAHIKAMQWMKSNNKSDVFNLGNGKGFTVLEVIETAKKVTMKDIKYEIAARRSGDPAVLVASCEKAKKVLGWTPKSPELEKIISDAWKWHKNFEQKETIF</sequence>
<reference evidence="13" key="1">
    <citation type="submission" date="2014-11" db="EMBL/GenBank/DDBJ databases">
        <authorList>
            <person name="Wibberg D."/>
        </authorList>
    </citation>
    <scope>NUCLEOTIDE SEQUENCE [LARGE SCALE GENOMIC DNA]</scope>
    <source>
        <strain evidence="13">L3</strain>
    </source>
</reference>
<dbReference type="InterPro" id="IPR036291">
    <property type="entry name" value="NAD(P)-bd_dom_sf"/>
</dbReference>
<dbReference type="AlphaFoldDB" id="A0A0C7P0T1"/>
<dbReference type="Gene3D" id="3.90.25.10">
    <property type="entry name" value="UDP-galactose 4-epimerase, domain 1"/>
    <property type="match status" value="1"/>
</dbReference>
<dbReference type="KEGG" id="dtn:DTL3_0519"/>
<dbReference type="GO" id="GO:0033499">
    <property type="term" value="P:galactose catabolic process via UDP-galactose, Leloir pathway"/>
    <property type="evidence" value="ECO:0007669"/>
    <property type="project" value="TreeGrafter"/>
</dbReference>
<dbReference type="InterPro" id="IPR005886">
    <property type="entry name" value="UDP_G4E"/>
</dbReference>
<keyword evidence="9 10" id="KW-0119">Carbohydrate metabolism</keyword>
<dbReference type="EC" id="5.1.3.2" evidence="5 10"/>
<dbReference type="GO" id="GO:0003978">
    <property type="term" value="F:UDP-glucose 4-epimerase activity"/>
    <property type="evidence" value="ECO:0007669"/>
    <property type="project" value="UniProtKB-UniRule"/>
</dbReference>
<name>A0A0C7P0T1_DEFTU</name>
<comment type="cofactor">
    <cofactor evidence="2 10">
        <name>NAD(+)</name>
        <dbReference type="ChEBI" id="CHEBI:57540"/>
    </cofactor>
</comment>